<accession>A0A8J8K807</accession>
<protein>
    <submittedName>
        <fullName evidence="1">NERD domain-containing protein</fullName>
    </submittedName>
</protein>
<organism evidence="1 2">
    <name type="scientific">Calidifontibacillus erzurumensis</name>
    <dbReference type="NCBI Taxonomy" id="2741433"/>
    <lineage>
        <taxon>Bacteria</taxon>
        <taxon>Bacillati</taxon>
        <taxon>Bacillota</taxon>
        <taxon>Bacilli</taxon>
        <taxon>Bacillales</taxon>
        <taxon>Bacillaceae</taxon>
        <taxon>Calidifontibacillus/Schinkia group</taxon>
        <taxon>Calidifontibacillus</taxon>
    </lineage>
</organism>
<evidence type="ECO:0000313" key="1">
    <source>
        <dbReference type="EMBL" id="NSL51336.1"/>
    </source>
</evidence>
<sequence length="327" mass="39627">MAQLIKLRDFISRYETDIFRYPSQYIRLKKERWEKLNASYAYYEEESADTRKPFSEVKNENPFFIGFENLKENWLEPEKKGALQTIKRWLTSRKADQSEWETSLLDEAEFQIERRKTKEEMKREFLDELFRFQIHWASSTIRDYSFVDESIYKDKILKYFLQHFPDTYLVLYKPTFLVKKAPIDLDIILISPVKTYCISVLESEEMSVFQTDKGRYWIEIIGQEEVRRINPMISLNRTQGFIQSYYEHYQVDMPIQKVVLSRTGFIEGPYEPIQTLLVDKRNYEEWYLKLRNLSSPLKYVQLKGAQALLKHTQSTYVRRYEWEQEDL</sequence>
<evidence type="ECO:0000313" key="2">
    <source>
        <dbReference type="Proteomes" id="UP000625804"/>
    </source>
</evidence>
<dbReference type="RefSeq" id="WP_173730540.1">
    <property type="nucleotide sequence ID" value="NZ_JABTTE010000005.1"/>
</dbReference>
<dbReference type="EMBL" id="JABTTE010000005">
    <property type="protein sequence ID" value="NSL51336.1"/>
    <property type="molecule type" value="Genomic_DNA"/>
</dbReference>
<name>A0A8J8K807_9BACI</name>
<dbReference type="AlphaFoldDB" id="A0A8J8K807"/>
<proteinExistence type="predicted"/>
<dbReference type="Proteomes" id="UP000625804">
    <property type="component" value="Unassembled WGS sequence"/>
</dbReference>
<gene>
    <name evidence="1" type="ORF">HR057_06065</name>
</gene>
<comment type="caution">
    <text evidence="1">The sequence shown here is derived from an EMBL/GenBank/DDBJ whole genome shotgun (WGS) entry which is preliminary data.</text>
</comment>
<reference evidence="1" key="1">
    <citation type="submission" date="2020-06" db="EMBL/GenBank/DDBJ databases">
        <title>A novel thermopfilic bacterium from Erzurum, Turkey.</title>
        <authorList>
            <person name="Adiguzel A."/>
            <person name="Ay H."/>
            <person name="Baltaci M.O."/>
        </authorList>
    </citation>
    <scope>NUCLEOTIDE SEQUENCE</scope>
    <source>
        <strain evidence="1">P2</strain>
    </source>
</reference>
<keyword evidence="2" id="KW-1185">Reference proteome</keyword>